<dbReference type="AlphaFoldDB" id="A0A842HFQ3"/>
<name>A0A842HFQ3_9BACT</name>
<protein>
    <submittedName>
        <fullName evidence="1">Plasmid mobilization relaxosome protein MobC</fullName>
    </submittedName>
</protein>
<accession>A0A842HFQ3</accession>
<dbReference type="EMBL" id="JACHVB010000034">
    <property type="protein sequence ID" value="MBC2594868.1"/>
    <property type="molecule type" value="Genomic_DNA"/>
</dbReference>
<dbReference type="Pfam" id="PF21983">
    <property type="entry name" value="NikA-like"/>
    <property type="match status" value="1"/>
</dbReference>
<dbReference type="InterPro" id="IPR053842">
    <property type="entry name" value="NikA-like"/>
</dbReference>
<proteinExistence type="predicted"/>
<sequence>MPRKCTPKKSRRTDPDTARNIPVTCKLSAADLAVISRKSAAAGKTHSTFLRDAALASHVQVSPAIPTINGDQWWALSKVASNLNQLTHICHISEASPNSGRVLETLDELRQQLASIRADLIRQEKGGRL</sequence>
<reference evidence="1 2" key="1">
    <citation type="submission" date="2020-07" db="EMBL/GenBank/DDBJ databases">
        <authorList>
            <person name="Feng X."/>
        </authorList>
    </citation>
    <scope>NUCLEOTIDE SEQUENCE [LARGE SCALE GENOMIC DNA]</scope>
    <source>
        <strain evidence="1 2">JCM31066</strain>
    </source>
</reference>
<evidence type="ECO:0000313" key="1">
    <source>
        <dbReference type="EMBL" id="MBC2594868.1"/>
    </source>
</evidence>
<gene>
    <name evidence="1" type="primary">mobC</name>
    <name evidence="1" type="ORF">H5P28_11420</name>
</gene>
<comment type="caution">
    <text evidence="1">The sequence shown here is derived from an EMBL/GenBank/DDBJ whole genome shotgun (WGS) entry which is preliminary data.</text>
</comment>
<organism evidence="1 2">
    <name type="scientific">Ruficoccus amylovorans</name>
    <dbReference type="NCBI Taxonomy" id="1804625"/>
    <lineage>
        <taxon>Bacteria</taxon>
        <taxon>Pseudomonadati</taxon>
        <taxon>Verrucomicrobiota</taxon>
        <taxon>Opitutia</taxon>
        <taxon>Puniceicoccales</taxon>
        <taxon>Cerasicoccaceae</taxon>
        <taxon>Ruficoccus</taxon>
    </lineage>
</organism>
<dbReference type="Proteomes" id="UP000546464">
    <property type="component" value="Unassembled WGS sequence"/>
</dbReference>
<keyword evidence="2" id="KW-1185">Reference proteome</keyword>
<evidence type="ECO:0000313" key="2">
    <source>
        <dbReference type="Proteomes" id="UP000546464"/>
    </source>
</evidence>
<dbReference type="RefSeq" id="WP_185675828.1">
    <property type="nucleotide sequence ID" value="NZ_JACHVB010000034.1"/>
</dbReference>